<feature type="transmembrane region" description="Helical" evidence="4">
    <location>
        <begin position="120"/>
        <end position="137"/>
    </location>
</feature>
<organism evidence="7 8">
    <name type="scientific">Nakamurella alba</name>
    <dbReference type="NCBI Taxonomy" id="2665158"/>
    <lineage>
        <taxon>Bacteria</taxon>
        <taxon>Bacillati</taxon>
        <taxon>Actinomycetota</taxon>
        <taxon>Actinomycetes</taxon>
        <taxon>Nakamurellales</taxon>
        <taxon>Nakamurellaceae</taxon>
        <taxon>Nakamurella</taxon>
    </lineage>
</organism>
<keyword evidence="8" id="KW-1185">Reference proteome</keyword>
<dbReference type="GO" id="GO:0016787">
    <property type="term" value="F:hydrolase activity"/>
    <property type="evidence" value="ECO:0007669"/>
    <property type="project" value="UniProtKB-KW"/>
</dbReference>
<evidence type="ECO:0000313" key="7">
    <source>
        <dbReference type="EMBL" id="MTD15864.1"/>
    </source>
</evidence>
<keyword evidence="4" id="KW-1133">Transmembrane helix</keyword>
<dbReference type="InterPro" id="IPR052708">
    <property type="entry name" value="PxpC"/>
</dbReference>
<protein>
    <submittedName>
        <fullName evidence="7">5-oxoprolinase/urea amidolyase family protein</fullName>
    </submittedName>
</protein>
<evidence type="ECO:0000256" key="2">
    <source>
        <dbReference type="ARBA" id="ARBA00022801"/>
    </source>
</evidence>
<evidence type="ECO:0000259" key="6">
    <source>
        <dbReference type="SMART" id="SM00797"/>
    </source>
</evidence>
<dbReference type="PANTHER" id="PTHR43309:SF3">
    <property type="entry name" value="5-OXOPROLINASE SUBUNIT C"/>
    <property type="match status" value="1"/>
</dbReference>
<dbReference type="SUPFAM" id="SSF50891">
    <property type="entry name" value="Cyclophilin-like"/>
    <property type="match status" value="2"/>
</dbReference>
<keyword evidence="3" id="KW-0067">ATP-binding</keyword>
<dbReference type="Pfam" id="PF02682">
    <property type="entry name" value="CT_C_D"/>
    <property type="match status" value="1"/>
</dbReference>
<dbReference type="InterPro" id="IPR003778">
    <property type="entry name" value="CT_A_B"/>
</dbReference>
<dbReference type="SMART" id="SM00796">
    <property type="entry name" value="AHS1"/>
    <property type="match status" value="1"/>
</dbReference>
<dbReference type="Pfam" id="PF02626">
    <property type="entry name" value="CT_A_B"/>
    <property type="match status" value="1"/>
</dbReference>
<evidence type="ECO:0000256" key="1">
    <source>
        <dbReference type="ARBA" id="ARBA00022741"/>
    </source>
</evidence>
<dbReference type="SMART" id="SM00797">
    <property type="entry name" value="AHS2"/>
    <property type="match status" value="1"/>
</dbReference>
<keyword evidence="4" id="KW-0472">Membrane</keyword>
<dbReference type="GO" id="GO:0005524">
    <property type="term" value="F:ATP binding"/>
    <property type="evidence" value="ECO:0007669"/>
    <property type="project" value="UniProtKB-KW"/>
</dbReference>
<keyword evidence="4" id="KW-0812">Transmembrane</keyword>
<evidence type="ECO:0000313" key="8">
    <source>
        <dbReference type="Proteomes" id="UP000460221"/>
    </source>
</evidence>
<dbReference type="InterPro" id="IPR029000">
    <property type="entry name" value="Cyclophilin-like_dom_sf"/>
</dbReference>
<dbReference type="EMBL" id="WLYK01000008">
    <property type="protein sequence ID" value="MTD15864.1"/>
    <property type="molecule type" value="Genomic_DNA"/>
</dbReference>
<evidence type="ECO:0000259" key="5">
    <source>
        <dbReference type="SMART" id="SM00796"/>
    </source>
</evidence>
<gene>
    <name evidence="7" type="ORF">GIS00_18165</name>
</gene>
<dbReference type="NCBIfam" id="TIGR00724">
    <property type="entry name" value="urea_amlyse_rel"/>
    <property type="match status" value="1"/>
</dbReference>
<accession>A0A7K1FSP8</accession>
<dbReference type="AlphaFoldDB" id="A0A7K1FSP8"/>
<keyword evidence="2" id="KW-0378">Hydrolase</keyword>
<dbReference type="GO" id="GO:0016829">
    <property type="term" value="F:lyase activity"/>
    <property type="evidence" value="ECO:0007669"/>
    <property type="project" value="UniProtKB-KW"/>
</dbReference>
<evidence type="ECO:0000256" key="3">
    <source>
        <dbReference type="ARBA" id="ARBA00022840"/>
    </source>
</evidence>
<feature type="domain" description="Carboxyltransferase" evidence="6">
    <location>
        <begin position="253"/>
        <end position="530"/>
    </location>
</feature>
<dbReference type="InterPro" id="IPR003833">
    <property type="entry name" value="CT_C_D"/>
</dbReference>
<dbReference type="RefSeq" id="WP_154769880.1">
    <property type="nucleotide sequence ID" value="NZ_WLYK01000008.1"/>
</dbReference>
<proteinExistence type="predicted"/>
<keyword evidence="1" id="KW-0547">Nucleotide-binding</keyword>
<dbReference type="Gene3D" id="2.40.100.10">
    <property type="entry name" value="Cyclophilin-like"/>
    <property type="match status" value="2"/>
</dbReference>
<evidence type="ECO:0000256" key="4">
    <source>
        <dbReference type="SAM" id="Phobius"/>
    </source>
</evidence>
<dbReference type="PANTHER" id="PTHR43309">
    <property type="entry name" value="5-OXOPROLINASE SUBUNIT C"/>
    <property type="match status" value="1"/>
</dbReference>
<dbReference type="Gene3D" id="3.30.1360.40">
    <property type="match status" value="1"/>
</dbReference>
<feature type="domain" description="Carboxyltransferase" evidence="5">
    <location>
        <begin position="10"/>
        <end position="201"/>
    </location>
</feature>
<sequence>MTDGAAIRPAGRRQVGERAWLLEAPDPAAAMLLRELIRSDPPAGLVDLVSGARTVLAVFDSPVAAQRAELPDAPEAQGRIDPGDREPVVVETVYDGGDLDHVAEAAGLGRDELIRLHADIVWVAAFVGFAPGFAYLLPSGVPRLPTIARRSTPRTEVPAGAVGLADFFSGVYPRRSPGGWQLIGHTAAPLWDQDRQPPALLTPGTPVRFVAVREQIAVTPPPPAEPHRGPGLEILRPGILCTVQDLGRTGQADMGVPGSGAADRSAAIRANRRLGNADGAAVLELTLGGFRARAHEVALLLAVAGAPARVTVHTADDPDGTPVGDVITLRPGAEIRIARPSTGLRTYLAVKGGIDVPPVLGSRSTDQLSGLGPPPVQRGDVLPIGAADDGPAPVPAGHRPPAADLSAPAVLEVIPGPHLERFDGGALDQLIGQEYTVTPRSNRVGLRLDAPAPLQWARQEELPSEGMVTGSLQVPWDGLPVLFLADHPVTGGYPVIGVLTDASVDRAAQLVPGETLRFALAPDRPVRPGA</sequence>
<reference evidence="7 8" key="1">
    <citation type="submission" date="2019-11" db="EMBL/GenBank/DDBJ databases">
        <authorList>
            <person name="Jiang L.-Q."/>
        </authorList>
    </citation>
    <scope>NUCLEOTIDE SEQUENCE [LARGE SCALE GENOMIC DNA]</scope>
    <source>
        <strain evidence="7 8">YIM 132087</strain>
    </source>
</reference>
<dbReference type="Proteomes" id="UP000460221">
    <property type="component" value="Unassembled WGS sequence"/>
</dbReference>
<comment type="caution">
    <text evidence="7">The sequence shown here is derived from an EMBL/GenBank/DDBJ whole genome shotgun (WGS) entry which is preliminary data.</text>
</comment>
<name>A0A7K1FSP8_9ACTN</name>
<keyword evidence="7" id="KW-0456">Lyase</keyword>